<dbReference type="AlphaFoldDB" id="A0A0D8JW94"/>
<dbReference type="GeneID" id="24165247"/>
<reference evidence="3" key="1">
    <citation type="journal article" date="2009" name="Genome Res.">
        <title>Comparative genomic analyses of the human fungal pathogens Coccidioides and their relatives.</title>
        <authorList>
            <person name="Sharpton T.J."/>
            <person name="Stajich J.E."/>
            <person name="Rounsley S.D."/>
            <person name="Gardner M.J."/>
            <person name="Wortman J.R."/>
            <person name="Jordar V.S."/>
            <person name="Maiti R."/>
            <person name="Kodira C.D."/>
            <person name="Neafsey D.E."/>
            <person name="Zeng Q."/>
            <person name="Hung C.-Y."/>
            <person name="McMahan C."/>
            <person name="Muszewska A."/>
            <person name="Grynberg M."/>
            <person name="Mandel M.A."/>
            <person name="Kellner E.M."/>
            <person name="Barker B.M."/>
            <person name="Galgiani J.N."/>
            <person name="Orbach M.J."/>
            <person name="Kirkland T.N."/>
            <person name="Cole G.T."/>
            <person name="Henn M.R."/>
            <person name="Birren B.W."/>
            <person name="Taylor J.W."/>
        </authorList>
    </citation>
    <scope>NUCLEOTIDE SEQUENCE [LARGE SCALE GENOMIC DNA]</scope>
    <source>
        <strain evidence="3">RS</strain>
    </source>
</reference>
<sequence>MSGKQGRATTSKITGEKKALSSPYRRKDGLWATPLEREAQQANDGVHWSEGKKIAPDKNSHSGSHKLQIKWVKFRPVARCVTSSVGTCTLQKETIKPVGDRPSGCLVVLTRLVHVRNRVSGAHRRFLSHEC</sequence>
<dbReference type="EMBL" id="GG704915">
    <property type="protein sequence ID" value="KJF61394.1"/>
    <property type="molecule type" value="Genomic_DNA"/>
</dbReference>
<dbReference type="VEuPathDB" id="FungiDB:CIMG_13620"/>
<reference evidence="3" key="2">
    <citation type="journal article" date="2010" name="Genome Res.">
        <title>Population genomic sequencing of Coccidioides fungi reveals recent hybridization and transposon control.</title>
        <authorList>
            <person name="Neafsey D.E."/>
            <person name="Barker B.M."/>
            <person name="Sharpton T.J."/>
            <person name="Stajich J.E."/>
            <person name="Park D.J."/>
            <person name="Whiston E."/>
            <person name="Hung C.-Y."/>
            <person name="McMahan C."/>
            <person name="White J."/>
            <person name="Sykes S."/>
            <person name="Heiman D."/>
            <person name="Young S."/>
            <person name="Zeng Q."/>
            <person name="Abouelleil A."/>
            <person name="Aftuck L."/>
            <person name="Bessette D."/>
            <person name="Brown A."/>
            <person name="FitzGerald M."/>
            <person name="Lui A."/>
            <person name="Macdonald J.P."/>
            <person name="Priest M."/>
            <person name="Orbach M.J."/>
            <person name="Galgiani J.N."/>
            <person name="Kirkland T.N."/>
            <person name="Cole G.T."/>
            <person name="Birren B.W."/>
            <person name="Henn M.R."/>
            <person name="Taylor J.W."/>
            <person name="Rounsley S.D."/>
        </authorList>
    </citation>
    <scope>GENOME REANNOTATION</scope>
    <source>
        <strain evidence="3">RS</strain>
    </source>
</reference>
<feature type="region of interest" description="Disordered" evidence="1">
    <location>
        <begin position="40"/>
        <end position="65"/>
    </location>
</feature>
<evidence type="ECO:0000313" key="3">
    <source>
        <dbReference type="Proteomes" id="UP000001261"/>
    </source>
</evidence>
<dbReference type="KEGG" id="cim:CIMG_13620"/>
<feature type="region of interest" description="Disordered" evidence="1">
    <location>
        <begin position="1"/>
        <end position="25"/>
    </location>
</feature>
<proteinExistence type="predicted"/>
<name>A0A0D8JW94_COCIM</name>
<protein>
    <submittedName>
        <fullName evidence="2">Uncharacterized protein</fullName>
    </submittedName>
</protein>
<evidence type="ECO:0000256" key="1">
    <source>
        <dbReference type="SAM" id="MobiDB-lite"/>
    </source>
</evidence>
<feature type="compositionally biased region" description="Basic and acidic residues" evidence="1">
    <location>
        <begin position="14"/>
        <end position="25"/>
    </location>
</feature>
<accession>A0A0D8JW94</accession>
<feature type="compositionally biased region" description="Basic and acidic residues" evidence="1">
    <location>
        <begin position="47"/>
        <end position="60"/>
    </location>
</feature>
<dbReference type="RefSeq" id="XP_004444919.1">
    <property type="nucleotide sequence ID" value="XM_004444862.1"/>
</dbReference>
<evidence type="ECO:0000313" key="2">
    <source>
        <dbReference type="EMBL" id="KJF61394.1"/>
    </source>
</evidence>
<dbReference type="InParanoid" id="A0A0D8JW94"/>
<organism evidence="2 3">
    <name type="scientific">Coccidioides immitis (strain RS)</name>
    <name type="common">Valley fever fungus</name>
    <dbReference type="NCBI Taxonomy" id="246410"/>
    <lineage>
        <taxon>Eukaryota</taxon>
        <taxon>Fungi</taxon>
        <taxon>Dikarya</taxon>
        <taxon>Ascomycota</taxon>
        <taxon>Pezizomycotina</taxon>
        <taxon>Eurotiomycetes</taxon>
        <taxon>Eurotiomycetidae</taxon>
        <taxon>Onygenales</taxon>
        <taxon>Onygenaceae</taxon>
        <taxon>Coccidioides</taxon>
    </lineage>
</organism>
<keyword evidence="3" id="KW-1185">Reference proteome</keyword>
<dbReference type="Proteomes" id="UP000001261">
    <property type="component" value="Unassembled WGS sequence"/>
</dbReference>
<gene>
    <name evidence="2" type="ORF">CIMG_13620</name>
</gene>